<feature type="compositionally biased region" description="Low complexity" evidence="1">
    <location>
        <begin position="225"/>
        <end position="241"/>
    </location>
</feature>
<proteinExistence type="predicted"/>
<accession>A0A511KKL1</accession>
<feature type="compositionally biased region" description="Low complexity" evidence="1">
    <location>
        <begin position="380"/>
        <end position="392"/>
    </location>
</feature>
<dbReference type="OrthoDB" id="2530139at2759"/>
<feature type="compositionally biased region" description="Low complexity" evidence="1">
    <location>
        <begin position="17"/>
        <end position="35"/>
    </location>
</feature>
<comment type="caution">
    <text evidence="2">The sequence shown here is derived from an EMBL/GenBank/DDBJ whole genome shotgun (WGS) entry which is preliminary data.</text>
</comment>
<gene>
    <name evidence="2" type="ORF">Rt10032_c12g4937</name>
</gene>
<feature type="region of interest" description="Disordered" evidence="1">
    <location>
        <begin position="214"/>
        <end position="241"/>
    </location>
</feature>
<dbReference type="AlphaFoldDB" id="A0A511KKL1"/>
<feature type="compositionally biased region" description="Low complexity" evidence="1">
    <location>
        <begin position="68"/>
        <end position="81"/>
    </location>
</feature>
<feature type="compositionally biased region" description="Acidic residues" evidence="1">
    <location>
        <begin position="284"/>
        <end position="293"/>
    </location>
</feature>
<feature type="compositionally biased region" description="Low complexity" evidence="1">
    <location>
        <begin position="357"/>
        <end position="372"/>
    </location>
</feature>
<name>A0A511KKL1_RHOTO</name>
<feature type="region of interest" description="Disordered" evidence="1">
    <location>
        <begin position="284"/>
        <end position="411"/>
    </location>
</feature>
<evidence type="ECO:0000313" key="3">
    <source>
        <dbReference type="Proteomes" id="UP000321518"/>
    </source>
</evidence>
<protein>
    <submittedName>
        <fullName evidence="2">Uncharacterized protein</fullName>
    </submittedName>
</protein>
<feature type="compositionally biased region" description="Basic and acidic residues" evidence="1">
    <location>
        <begin position="397"/>
        <end position="409"/>
    </location>
</feature>
<sequence>MSSCSFASYIQMRTAAFCSSPSSPSSGPTSVAASPTLVHLAPSPVRSTDSASPHKRQRNKSPSPSSPSPSFSPHDSPADSPTTPTVAKPGPKVDPLSYFFAASATNSASTAVLPKTAAPSPRKPRHPFHLFTRHVLPSRLAPNLPPLLDKHLHHPLTLDFNLAQIQDYDRSPIVPTGEKESLEIYRCPRGGGEGEDGEGGGWIMCHAKKAGGVEGEGKRKRFLPSSSSSSSWASGASTGGSMMPVEGVRGLFAGSYFEGEERDHPLFPASTPACGTAGVVIPEAEEEDEDDEDQARLLGEGIGDDGELMEVDDSAEAEGPEEVEMEREEPDAEVEAEVGAMELLAVSTSSDRRRGSDSSAHSSSSASSATSTDESHPHRASSPSTPTSSPPAEFANDEERERDKAQRCAERKKRFGLIGLGKYTRQELFQSHDSLSGF</sequence>
<reference evidence="2 3" key="1">
    <citation type="submission" date="2019-07" db="EMBL/GenBank/DDBJ databases">
        <title>Rhodotorula toruloides NBRC10032 genome sequencing.</title>
        <authorList>
            <person name="Shida Y."/>
            <person name="Takaku H."/>
            <person name="Ogasawara W."/>
            <person name="Mori K."/>
        </authorList>
    </citation>
    <scope>NUCLEOTIDE SEQUENCE [LARGE SCALE GENOMIC DNA]</scope>
    <source>
        <strain evidence="2 3">NBRC10032</strain>
    </source>
</reference>
<feature type="compositionally biased region" description="Acidic residues" evidence="1">
    <location>
        <begin position="302"/>
        <end position="336"/>
    </location>
</feature>
<evidence type="ECO:0000313" key="2">
    <source>
        <dbReference type="EMBL" id="GEM10920.1"/>
    </source>
</evidence>
<dbReference type="EMBL" id="BJWK01000012">
    <property type="protein sequence ID" value="GEM10920.1"/>
    <property type="molecule type" value="Genomic_DNA"/>
</dbReference>
<feature type="region of interest" description="Disordered" evidence="1">
    <location>
        <begin position="17"/>
        <end position="90"/>
    </location>
</feature>
<evidence type="ECO:0000256" key="1">
    <source>
        <dbReference type="SAM" id="MobiDB-lite"/>
    </source>
</evidence>
<organism evidence="2 3">
    <name type="scientific">Rhodotorula toruloides</name>
    <name type="common">Yeast</name>
    <name type="synonym">Rhodosporidium toruloides</name>
    <dbReference type="NCBI Taxonomy" id="5286"/>
    <lineage>
        <taxon>Eukaryota</taxon>
        <taxon>Fungi</taxon>
        <taxon>Dikarya</taxon>
        <taxon>Basidiomycota</taxon>
        <taxon>Pucciniomycotina</taxon>
        <taxon>Microbotryomycetes</taxon>
        <taxon>Sporidiobolales</taxon>
        <taxon>Sporidiobolaceae</taxon>
        <taxon>Rhodotorula</taxon>
    </lineage>
</organism>
<dbReference type="Proteomes" id="UP000321518">
    <property type="component" value="Unassembled WGS sequence"/>
</dbReference>